<dbReference type="Gene3D" id="3.40.190.10">
    <property type="entry name" value="Periplasmic binding protein-like II"/>
    <property type="match status" value="2"/>
</dbReference>
<dbReference type="AlphaFoldDB" id="A0A3A3EQB1"/>
<dbReference type="SUPFAM" id="SSF53850">
    <property type="entry name" value="Periplasmic binding protein-like II"/>
    <property type="match status" value="1"/>
</dbReference>
<reference evidence="1 2" key="1">
    <citation type="submission" date="2018-09" db="EMBL/GenBank/DDBJ databases">
        <title>Identification of marine bacteria producing industrial enzymes.</title>
        <authorList>
            <person name="Cheng T.H."/>
            <person name="Saidin J."/>
            <person name="Muhd D.D."/>
            <person name="Isa M.N.M."/>
            <person name="Bakar M.F.A."/>
            <person name="Ismail N."/>
        </authorList>
    </citation>
    <scope>NUCLEOTIDE SEQUENCE [LARGE SCALE GENOMIC DNA]</scope>
    <source>
        <strain evidence="1 2">MNAD 1.6</strain>
    </source>
</reference>
<protein>
    <submittedName>
        <fullName evidence="1">Cellulose-binding family II protein</fullName>
    </submittedName>
</protein>
<name>A0A3A3EQB1_9GAMM</name>
<dbReference type="RefSeq" id="WP_119852995.1">
    <property type="nucleotide sequence ID" value="NZ_QYSE01000002.1"/>
</dbReference>
<evidence type="ECO:0000313" key="2">
    <source>
        <dbReference type="Proteomes" id="UP000265938"/>
    </source>
</evidence>
<dbReference type="EMBL" id="QYSE01000002">
    <property type="protein sequence ID" value="RJF35503.1"/>
    <property type="molecule type" value="Genomic_DNA"/>
</dbReference>
<dbReference type="Proteomes" id="UP000265938">
    <property type="component" value="Unassembled WGS sequence"/>
</dbReference>
<gene>
    <name evidence="1" type="ORF">D4741_11020</name>
</gene>
<comment type="caution">
    <text evidence="1">The sequence shown here is derived from an EMBL/GenBank/DDBJ whole genome shotgun (WGS) entry which is preliminary data.</text>
</comment>
<proteinExistence type="predicted"/>
<organism evidence="1 2">
    <name type="scientific">Pseudoalteromonas gelatinilytica</name>
    <dbReference type="NCBI Taxonomy" id="1703256"/>
    <lineage>
        <taxon>Bacteria</taxon>
        <taxon>Pseudomonadati</taxon>
        <taxon>Pseudomonadota</taxon>
        <taxon>Gammaproteobacteria</taxon>
        <taxon>Alteromonadales</taxon>
        <taxon>Pseudoalteromonadaceae</taxon>
        <taxon>Pseudoalteromonas</taxon>
    </lineage>
</organism>
<evidence type="ECO:0000313" key="1">
    <source>
        <dbReference type="EMBL" id="RJF35503.1"/>
    </source>
</evidence>
<accession>A0A3A3EQB1</accession>
<sequence length="382" mass="44309">MLASLLLSLTVAQPFQLGSNLPINAPHNAINHVECIFKQINVPFKLQKLPWLRAKREVQLNRLDGYFTANLLSQMQEYGELSAPMFLENWYWFTHADSASIAEHDLRYGVVRGSHQADWYQLSNRKIEVEVNTTQELIKVFKKQRVDRILLDLEEFEFNAVQLQIKPDEYTQTFYRYVPLGLFAANKTLKEFPDFLSAFNSHISSCSQNPFVLSKIEKLTLVNVLLEQIKQLANSDNVQQAVMKSNQKPLAQQDLDELDNQWAQQVRNNTPILAERYLKLEGSQFLQVWQKQMQGVITEIIVTDKQGKNVIISEVTTDYWQGDEAKFLNMYQQDDDYYIDTVEFDESTKLFQVQFSVPIFDQKNQHMGVLILGVDIEKALSK</sequence>